<sequence>MEDSSSTTSTRRRAAIVSVGMISPRARGYVFTSCCGQHSLVRVRSGDQKKSRPYI</sequence>
<reference evidence="1 2" key="1">
    <citation type="submission" date="2016-10" db="EMBL/GenBank/DDBJ databases">
        <authorList>
            <person name="de Groot N.N."/>
        </authorList>
    </citation>
    <scope>NUCLEOTIDE SEQUENCE [LARGE SCALE GENOMIC DNA]</scope>
    <source>
        <strain evidence="1 2">GAS232</strain>
    </source>
</reference>
<name>A0A1G7KTX8_9BACT</name>
<evidence type="ECO:0000313" key="1">
    <source>
        <dbReference type="EMBL" id="SDF40524.1"/>
    </source>
</evidence>
<protein>
    <submittedName>
        <fullName evidence="1">Uncharacterized protein</fullName>
    </submittedName>
</protein>
<dbReference type="Proteomes" id="UP000182427">
    <property type="component" value="Chromosome I"/>
</dbReference>
<keyword evidence="2" id="KW-1185">Reference proteome</keyword>
<organism evidence="1 2">
    <name type="scientific">Terriglobus roseus</name>
    <dbReference type="NCBI Taxonomy" id="392734"/>
    <lineage>
        <taxon>Bacteria</taxon>
        <taxon>Pseudomonadati</taxon>
        <taxon>Acidobacteriota</taxon>
        <taxon>Terriglobia</taxon>
        <taxon>Terriglobales</taxon>
        <taxon>Acidobacteriaceae</taxon>
        <taxon>Terriglobus</taxon>
    </lineage>
</organism>
<gene>
    <name evidence="1" type="ORF">SAMN05444167_2304</name>
</gene>
<dbReference type="AlphaFoldDB" id="A0A1G7KTX8"/>
<accession>A0A1G7KTX8</accession>
<evidence type="ECO:0000313" key="2">
    <source>
        <dbReference type="Proteomes" id="UP000182427"/>
    </source>
</evidence>
<dbReference type="EMBL" id="LT629690">
    <property type="protein sequence ID" value="SDF40524.1"/>
    <property type="molecule type" value="Genomic_DNA"/>
</dbReference>
<proteinExistence type="predicted"/>